<dbReference type="EMBL" id="CAJVPI010002163">
    <property type="protein sequence ID" value="CAG8637209.1"/>
    <property type="molecule type" value="Genomic_DNA"/>
</dbReference>
<dbReference type="AlphaFoldDB" id="A0A9N9DJ29"/>
<dbReference type="SUPFAM" id="SSF48295">
    <property type="entry name" value="TrpR-like"/>
    <property type="match status" value="1"/>
</dbReference>
<gene>
    <name evidence="2" type="ORF">PBRASI_LOCUS9576</name>
</gene>
<feature type="non-terminal residue" evidence="2">
    <location>
        <position position="1"/>
    </location>
</feature>
<evidence type="ECO:0000313" key="3">
    <source>
        <dbReference type="Proteomes" id="UP000789739"/>
    </source>
</evidence>
<dbReference type="Gene3D" id="1.10.10.60">
    <property type="entry name" value="Homeodomain-like"/>
    <property type="match status" value="1"/>
</dbReference>
<comment type="caution">
    <text evidence="2">The sequence shown here is derived from an EMBL/GenBank/DDBJ whole genome shotgun (WGS) entry which is preliminary data.</text>
</comment>
<sequence>MGKTVRKARITSKQRRSWCAQEKLMVVCYHEHGHSVKKTAEKFNIQRKQAWDKIDGELIRGAFKCCVISVREDGTEDDLIFD</sequence>
<proteinExistence type="predicted"/>
<accession>A0A9N9DJ29</accession>
<reference evidence="2" key="1">
    <citation type="submission" date="2021-06" db="EMBL/GenBank/DDBJ databases">
        <authorList>
            <person name="Kallberg Y."/>
            <person name="Tangrot J."/>
            <person name="Rosling A."/>
        </authorList>
    </citation>
    <scope>NUCLEOTIDE SEQUENCE</scope>
    <source>
        <strain evidence="2">BR232B</strain>
    </source>
</reference>
<dbReference type="InterPro" id="IPR018586">
    <property type="entry name" value="Brinker_DNA-bd"/>
</dbReference>
<dbReference type="Pfam" id="PF09607">
    <property type="entry name" value="BrkDBD"/>
    <property type="match status" value="1"/>
</dbReference>
<name>A0A9N9DJ29_9GLOM</name>
<evidence type="ECO:0000259" key="1">
    <source>
        <dbReference type="Pfam" id="PF09607"/>
    </source>
</evidence>
<keyword evidence="3" id="KW-1185">Reference proteome</keyword>
<organism evidence="2 3">
    <name type="scientific">Paraglomus brasilianum</name>
    <dbReference type="NCBI Taxonomy" id="144538"/>
    <lineage>
        <taxon>Eukaryota</taxon>
        <taxon>Fungi</taxon>
        <taxon>Fungi incertae sedis</taxon>
        <taxon>Mucoromycota</taxon>
        <taxon>Glomeromycotina</taxon>
        <taxon>Glomeromycetes</taxon>
        <taxon>Paraglomerales</taxon>
        <taxon>Paraglomeraceae</taxon>
        <taxon>Paraglomus</taxon>
    </lineage>
</organism>
<evidence type="ECO:0000313" key="2">
    <source>
        <dbReference type="EMBL" id="CAG8637209.1"/>
    </source>
</evidence>
<dbReference type="Proteomes" id="UP000789739">
    <property type="component" value="Unassembled WGS sequence"/>
</dbReference>
<feature type="domain" description="Brinker DNA-binding" evidence="1">
    <location>
        <begin position="15"/>
        <end position="58"/>
    </location>
</feature>
<dbReference type="InterPro" id="IPR010921">
    <property type="entry name" value="Trp_repressor/repl_initiator"/>
</dbReference>
<protein>
    <submittedName>
        <fullName evidence="2">7805_t:CDS:1</fullName>
    </submittedName>
</protein>
<dbReference type="GO" id="GO:0043565">
    <property type="term" value="F:sequence-specific DNA binding"/>
    <property type="evidence" value="ECO:0007669"/>
    <property type="project" value="InterPro"/>
</dbReference>